<feature type="domain" description="Aminotransferase-like plant mobile" evidence="2">
    <location>
        <begin position="1"/>
        <end position="82"/>
    </location>
</feature>
<name>A0AAD4VGP6_PRUDU</name>
<evidence type="ECO:0000256" key="1">
    <source>
        <dbReference type="SAM" id="MobiDB-lite"/>
    </source>
</evidence>
<organism evidence="3 4">
    <name type="scientific">Prunus dulcis</name>
    <name type="common">Almond</name>
    <name type="synonym">Amygdalus dulcis</name>
    <dbReference type="NCBI Taxonomy" id="3755"/>
    <lineage>
        <taxon>Eukaryota</taxon>
        <taxon>Viridiplantae</taxon>
        <taxon>Streptophyta</taxon>
        <taxon>Embryophyta</taxon>
        <taxon>Tracheophyta</taxon>
        <taxon>Spermatophyta</taxon>
        <taxon>Magnoliopsida</taxon>
        <taxon>eudicotyledons</taxon>
        <taxon>Gunneridae</taxon>
        <taxon>Pentapetalae</taxon>
        <taxon>rosids</taxon>
        <taxon>fabids</taxon>
        <taxon>Rosales</taxon>
        <taxon>Rosaceae</taxon>
        <taxon>Amygdaloideae</taxon>
        <taxon>Amygdaleae</taxon>
        <taxon>Prunus</taxon>
    </lineage>
</organism>
<evidence type="ECO:0000313" key="3">
    <source>
        <dbReference type="EMBL" id="KAI5323862.1"/>
    </source>
</evidence>
<dbReference type="Pfam" id="PF10536">
    <property type="entry name" value="PMD"/>
    <property type="match status" value="1"/>
</dbReference>
<sequence length="222" mass="24374">MWLCKFLTCSKSSQVTKEVQPLAEALADGQAVALGPIFLAHLFKCLHDIVLPKPMSCNPSGPIWLFQLWLQVYFPELGPTNSHSGRSPSDLSICLDHCYPDYLTLDPASVPTLETKEERQELWASILISRDLPYGLTLNKGNHYPCGCEVYYPAAVATKEASANSSHSQGEKRSLPSTQDVGEDQNSSGYDVEIPLADDIIIARPRKIPSNPLPPGISESHI</sequence>
<dbReference type="EMBL" id="JAJFAZ020000006">
    <property type="protein sequence ID" value="KAI5323862.1"/>
    <property type="molecule type" value="Genomic_DNA"/>
</dbReference>
<dbReference type="Proteomes" id="UP001054821">
    <property type="component" value="Chromosome 6"/>
</dbReference>
<accession>A0AAD4VGP6</accession>
<reference evidence="3 4" key="1">
    <citation type="journal article" date="2022" name="G3 (Bethesda)">
        <title>Whole-genome sequence and methylome profiling of the almond [Prunus dulcis (Mill.) D.A. Webb] cultivar 'Nonpareil'.</title>
        <authorList>
            <person name="D'Amico-Willman K.M."/>
            <person name="Ouma W.Z."/>
            <person name="Meulia T."/>
            <person name="Sideli G.M."/>
            <person name="Gradziel T.M."/>
            <person name="Fresnedo-Ramirez J."/>
        </authorList>
    </citation>
    <scope>NUCLEOTIDE SEQUENCE [LARGE SCALE GENOMIC DNA]</scope>
    <source>
        <strain evidence="3">Clone GOH B32 T37-40</strain>
    </source>
</reference>
<feature type="region of interest" description="Disordered" evidence="1">
    <location>
        <begin position="162"/>
        <end position="192"/>
    </location>
</feature>
<protein>
    <recommendedName>
        <fullName evidence="2">Aminotransferase-like plant mobile domain-containing protein</fullName>
    </recommendedName>
</protein>
<comment type="caution">
    <text evidence="3">The sequence shown here is derived from an EMBL/GenBank/DDBJ whole genome shotgun (WGS) entry which is preliminary data.</text>
</comment>
<proteinExistence type="predicted"/>
<feature type="compositionally biased region" description="Polar residues" evidence="1">
    <location>
        <begin position="175"/>
        <end position="189"/>
    </location>
</feature>
<evidence type="ECO:0000259" key="2">
    <source>
        <dbReference type="Pfam" id="PF10536"/>
    </source>
</evidence>
<gene>
    <name evidence="3" type="ORF">L3X38_032935</name>
</gene>
<keyword evidence="4" id="KW-1185">Reference proteome</keyword>
<dbReference type="InterPro" id="IPR019557">
    <property type="entry name" value="AminoTfrase-like_pln_mobile"/>
</dbReference>
<evidence type="ECO:0000313" key="4">
    <source>
        <dbReference type="Proteomes" id="UP001054821"/>
    </source>
</evidence>
<dbReference type="AlphaFoldDB" id="A0AAD4VGP6"/>